<dbReference type="GO" id="GO:0005506">
    <property type="term" value="F:iron ion binding"/>
    <property type="evidence" value="ECO:0007669"/>
    <property type="project" value="InterPro"/>
</dbReference>
<dbReference type="GO" id="GO:0016712">
    <property type="term" value="F:oxidoreductase activity, acting on paired donors, with incorporation or reduction of molecular oxygen, reduced flavin or flavoprotein as one donor, and incorporation of one atom of oxygen"/>
    <property type="evidence" value="ECO:0007669"/>
    <property type="project" value="TreeGrafter"/>
</dbReference>
<dbReference type="InterPro" id="IPR001128">
    <property type="entry name" value="Cyt_P450"/>
</dbReference>
<organism evidence="9 10">
    <name type="scientific">Plectus sambesii</name>
    <dbReference type="NCBI Taxonomy" id="2011161"/>
    <lineage>
        <taxon>Eukaryota</taxon>
        <taxon>Metazoa</taxon>
        <taxon>Ecdysozoa</taxon>
        <taxon>Nematoda</taxon>
        <taxon>Chromadorea</taxon>
        <taxon>Plectida</taxon>
        <taxon>Plectina</taxon>
        <taxon>Plectoidea</taxon>
        <taxon>Plectidae</taxon>
        <taxon>Plectus</taxon>
    </lineage>
</organism>
<dbReference type="Proteomes" id="UP000887566">
    <property type="component" value="Unplaced"/>
</dbReference>
<reference evidence="10" key="1">
    <citation type="submission" date="2022-11" db="UniProtKB">
        <authorList>
            <consortium name="WormBaseParasite"/>
        </authorList>
    </citation>
    <scope>IDENTIFICATION</scope>
</reference>
<accession>A0A914W8K4</accession>
<evidence type="ECO:0000256" key="6">
    <source>
        <dbReference type="ARBA" id="ARBA00023033"/>
    </source>
</evidence>
<dbReference type="FunFam" id="1.10.630.10:FF:000036">
    <property type="entry name" value="CYtochrome P450 family"/>
    <property type="match status" value="1"/>
</dbReference>
<keyword evidence="3 7" id="KW-0479">Metal-binding</keyword>
<evidence type="ECO:0000313" key="10">
    <source>
        <dbReference type="WBParaSite" id="PSAMB.scaffold3322size18775.g21102.t1"/>
    </source>
</evidence>
<evidence type="ECO:0000256" key="1">
    <source>
        <dbReference type="ARBA" id="ARBA00001971"/>
    </source>
</evidence>
<dbReference type="CDD" id="cd20617">
    <property type="entry name" value="CYP1_2-like"/>
    <property type="match status" value="1"/>
</dbReference>
<dbReference type="GO" id="GO:0006805">
    <property type="term" value="P:xenobiotic metabolic process"/>
    <property type="evidence" value="ECO:0007669"/>
    <property type="project" value="TreeGrafter"/>
</dbReference>
<dbReference type="SUPFAM" id="SSF48264">
    <property type="entry name" value="Cytochrome P450"/>
    <property type="match status" value="1"/>
</dbReference>
<dbReference type="GO" id="GO:0006082">
    <property type="term" value="P:organic acid metabolic process"/>
    <property type="evidence" value="ECO:0007669"/>
    <property type="project" value="TreeGrafter"/>
</dbReference>
<evidence type="ECO:0000256" key="4">
    <source>
        <dbReference type="ARBA" id="ARBA00023002"/>
    </source>
</evidence>
<dbReference type="GO" id="GO:0020037">
    <property type="term" value="F:heme binding"/>
    <property type="evidence" value="ECO:0007669"/>
    <property type="project" value="InterPro"/>
</dbReference>
<evidence type="ECO:0000256" key="7">
    <source>
        <dbReference type="PIRSR" id="PIRSR602401-1"/>
    </source>
</evidence>
<keyword evidence="7 8" id="KW-0349">Heme</keyword>
<dbReference type="PANTHER" id="PTHR24300">
    <property type="entry name" value="CYTOCHROME P450 508A4-RELATED"/>
    <property type="match status" value="1"/>
</dbReference>
<dbReference type="InterPro" id="IPR050182">
    <property type="entry name" value="Cytochrome_P450_fam2"/>
</dbReference>
<dbReference type="PRINTS" id="PR00385">
    <property type="entry name" value="P450"/>
</dbReference>
<proteinExistence type="inferred from homology"/>
<dbReference type="PRINTS" id="PR00463">
    <property type="entry name" value="EP450I"/>
</dbReference>
<dbReference type="AlphaFoldDB" id="A0A914W8K4"/>
<dbReference type="GO" id="GO:0005737">
    <property type="term" value="C:cytoplasm"/>
    <property type="evidence" value="ECO:0007669"/>
    <property type="project" value="TreeGrafter"/>
</dbReference>
<protein>
    <submittedName>
        <fullName evidence="10">Cytochrome P450</fullName>
    </submittedName>
</protein>
<evidence type="ECO:0000256" key="5">
    <source>
        <dbReference type="ARBA" id="ARBA00023004"/>
    </source>
</evidence>
<dbReference type="PANTHER" id="PTHR24300:SF338">
    <property type="entry name" value="CYTOCHROME P450 CYP36A1-RELATED"/>
    <property type="match status" value="1"/>
</dbReference>
<dbReference type="InterPro" id="IPR002401">
    <property type="entry name" value="Cyt_P450_E_grp-I"/>
</dbReference>
<comment type="similarity">
    <text evidence="2 8">Belongs to the cytochrome P450 family.</text>
</comment>
<evidence type="ECO:0000313" key="9">
    <source>
        <dbReference type="Proteomes" id="UP000887566"/>
    </source>
</evidence>
<evidence type="ECO:0000256" key="2">
    <source>
        <dbReference type="ARBA" id="ARBA00010617"/>
    </source>
</evidence>
<dbReference type="InterPro" id="IPR017972">
    <property type="entry name" value="Cyt_P450_CS"/>
</dbReference>
<feature type="binding site" description="axial binding residue" evidence="7">
    <location>
        <position position="437"/>
    </location>
    <ligand>
        <name>heme</name>
        <dbReference type="ChEBI" id="CHEBI:30413"/>
    </ligand>
    <ligandPart>
        <name>Fe</name>
        <dbReference type="ChEBI" id="CHEBI:18248"/>
    </ligandPart>
</feature>
<dbReference type="PROSITE" id="PS00086">
    <property type="entry name" value="CYTOCHROME_P450"/>
    <property type="match status" value="1"/>
</dbReference>
<keyword evidence="4 8" id="KW-0560">Oxidoreductase</keyword>
<evidence type="ECO:0000256" key="3">
    <source>
        <dbReference type="ARBA" id="ARBA00022723"/>
    </source>
</evidence>
<keyword evidence="5 7" id="KW-0408">Iron</keyword>
<comment type="cofactor">
    <cofactor evidence="1 7">
        <name>heme</name>
        <dbReference type="ChEBI" id="CHEBI:30413"/>
    </cofactor>
</comment>
<dbReference type="WBParaSite" id="PSAMB.scaffold3322size18775.g21102.t1">
    <property type="protein sequence ID" value="PSAMB.scaffold3322size18775.g21102.t1"/>
    <property type="gene ID" value="PSAMB.scaffold3322size18775.g21102"/>
</dbReference>
<dbReference type="InterPro" id="IPR036396">
    <property type="entry name" value="Cyt_P450_sf"/>
</dbReference>
<dbReference type="Pfam" id="PF00067">
    <property type="entry name" value="p450"/>
    <property type="match status" value="1"/>
</dbReference>
<sequence length="492" mass="56487">MLVGLVIGSLIAYYLYRELYGKRKNLPPGPRPWPVVGNLLQLDQLHPEKTLFDWGKKYGPVFTMWLPLPMLVVNDFDLMKETFLRQGDTFAGRPVLFITKALLKGNYGLVFTNGKMWRENRRFSLHALRDFGIGRNTLQPQIMDQAHQMVASLHNSGGEPVTLREPFTFAVANVINVLAFGYAWKIGDPEMLRFKALFEEFSAAAQSPSVMLLELYPWLRHFEPPLPIGLKHLVEINDAFFKFILDEIKKHKKTFNENEPPRDYTDAYLLEMRKRQREGEGDLFTEWQMITAIGDLWGAGFETIIATLRFAIIYLLNNPLVQQKLQEEMDRVIGNENELTMDDQKRLPYLCATIQEMQRVANILPINIQHAVTEDVIIGGFLIPKDTQVIAQTPSLHIDEKLFDEPEKFMPERFIDADGHFVKNDHVLPFSLGKRACMGESLARMELFLFLGTLIQRCDFRLVDGVTPPPIVVQPGFLRGPVPYKCIVVPRI</sequence>
<name>A0A914W8K4_9BILA</name>
<keyword evidence="9" id="KW-1185">Reference proteome</keyword>
<evidence type="ECO:0000256" key="8">
    <source>
        <dbReference type="RuleBase" id="RU000461"/>
    </source>
</evidence>
<keyword evidence="6 8" id="KW-0503">Monooxygenase</keyword>
<dbReference type="Gene3D" id="1.10.630.10">
    <property type="entry name" value="Cytochrome P450"/>
    <property type="match status" value="1"/>
</dbReference>